<dbReference type="InterPro" id="IPR007221">
    <property type="entry name" value="MreC"/>
</dbReference>
<evidence type="ECO:0000259" key="2">
    <source>
        <dbReference type="Pfam" id="PF04085"/>
    </source>
</evidence>
<dbReference type="RefSeq" id="WP_193110171.1">
    <property type="nucleotide sequence ID" value="NZ_CP041406.1"/>
</dbReference>
<proteinExistence type="predicted"/>
<dbReference type="GO" id="GO:0005886">
    <property type="term" value="C:plasma membrane"/>
    <property type="evidence" value="ECO:0007669"/>
    <property type="project" value="TreeGrafter"/>
</dbReference>
<dbReference type="NCBIfam" id="NF010507">
    <property type="entry name" value="PRK13922.10-6"/>
    <property type="match status" value="1"/>
</dbReference>
<accession>A0A7M1BB97</accession>
<dbReference type="EMBL" id="CP041406">
    <property type="protein sequence ID" value="QOP46062.1"/>
    <property type="molecule type" value="Genomic_DNA"/>
</dbReference>
<protein>
    <submittedName>
        <fullName evidence="3">Rod shape-determining protein MreC</fullName>
    </submittedName>
</protein>
<dbReference type="Proteomes" id="UP000593580">
    <property type="component" value="Chromosome"/>
</dbReference>
<dbReference type="AlphaFoldDB" id="A0A7M1BB97"/>
<dbReference type="GO" id="GO:0008360">
    <property type="term" value="P:regulation of cell shape"/>
    <property type="evidence" value="ECO:0007669"/>
    <property type="project" value="InterPro"/>
</dbReference>
<dbReference type="InterPro" id="IPR055342">
    <property type="entry name" value="MreC_beta-barrel_core"/>
</dbReference>
<dbReference type="KEGG" id="spal:FM071_07030"/>
<reference evidence="3 4" key="1">
    <citation type="submission" date="2019-07" db="EMBL/GenBank/DDBJ databases">
        <title>Sulfurimonas paralvinellae sp. nov., a novel mesophilic, hydrogen- and sulfur-oxidizing chemolithoautotroph within the Epsilonproteo- bacteria isolated from a deep-sea hydrothermal vent polychaete nest, reclassification of Thiomicrospira denitrificans as Sulfurimonas denitrificans comb. nov. and emended description of the genus Sulfurimonas.</title>
        <authorList>
            <person name="Wang S."/>
            <person name="Jiang L."/>
            <person name="Shao Z."/>
        </authorList>
    </citation>
    <scope>NUCLEOTIDE SEQUENCE [LARGE SCALE GENOMIC DNA]</scope>
    <source>
        <strain evidence="3 4">GO25</strain>
    </source>
</reference>
<keyword evidence="1" id="KW-0175">Coiled coil</keyword>
<name>A0A7M1BB97_9BACT</name>
<dbReference type="Pfam" id="PF04085">
    <property type="entry name" value="MreC"/>
    <property type="match status" value="1"/>
</dbReference>
<keyword evidence="4" id="KW-1185">Reference proteome</keyword>
<evidence type="ECO:0000313" key="4">
    <source>
        <dbReference type="Proteomes" id="UP000593580"/>
    </source>
</evidence>
<dbReference type="PANTHER" id="PTHR34138">
    <property type="entry name" value="CELL SHAPE-DETERMINING PROTEIN MREC"/>
    <property type="match status" value="1"/>
</dbReference>
<gene>
    <name evidence="3" type="primary">mreC</name>
    <name evidence="3" type="ORF">FM071_07030</name>
</gene>
<feature type="coiled-coil region" evidence="1">
    <location>
        <begin position="62"/>
        <end position="99"/>
    </location>
</feature>
<feature type="domain" description="Rod shape-determining protein MreC beta-barrel core" evidence="2">
    <location>
        <begin position="156"/>
        <end position="242"/>
    </location>
</feature>
<sequence length="253" mass="28868">MNKKLFTYLLILLALFMGALYYTKTIQSPLLSSLNTIKIMYHNIIQSIDDTIDRHFFQAQEITDLKEQLQKYEKNHLVMQQLASEIDDMYKENNATLAENPKTELVRAISYEKFGNLNRLWLDIPDYNSSKIYGLVYKELVAGIVVPKDGKPLALLNSDLKSTYAVYIGDKKAPGIAHGNNAEHLVVSFIPAWFDIKVGDEVITSGLDDIFFKGLKVGRVITVSKSQGYQNAVVDQYYKSNEPSYFHIIRSLR</sequence>
<dbReference type="Gene3D" id="2.40.10.350">
    <property type="entry name" value="Rod shape-determining protein MreC, domain 2"/>
    <property type="match status" value="1"/>
</dbReference>
<dbReference type="InterPro" id="IPR042175">
    <property type="entry name" value="Cell/Rod_MreC_2"/>
</dbReference>
<organism evidence="3 4">
    <name type="scientific">Sulfurimonas paralvinellae</name>
    <dbReference type="NCBI Taxonomy" id="317658"/>
    <lineage>
        <taxon>Bacteria</taxon>
        <taxon>Pseudomonadati</taxon>
        <taxon>Campylobacterota</taxon>
        <taxon>Epsilonproteobacteria</taxon>
        <taxon>Campylobacterales</taxon>
        <taxon>Sulfurimonadaceae</taxon>
        <taxon>Sulfurimonas</taxon>
    </lineage>
</organism>
<evidence type="ECO:0000313" key="3">
    <source>
        <dbReference type="EMBL" id="QOP46062.1"/>
    </source>
</evidence>
<evidence type="ECO:0000256" key="1">
    <source>
        <dbReference type="SAM" id="Coils"/>
    </source>
</evidence>
<dbReference type="PANTHER" id="PTHR34138:SF1">
    <property type="entry name" value="CELL SHAPE-DETERMINING PROTEIN MREC"/>
    <property type="match status" value="1"/>
</dbReference>